<feature type="transmembrane region" description="Helical" evidence="5">
    <location>
        <begin position="436"/>
        <end position="456"/>
    </location>
</feature>
<keyword evidence="3 5" id="KW-1133">Transmembrane helix</keyword>
<dbReference type="PANTHER" id="PTHR43341:SF35">
    <property type="entry name" value="ACID TRANSPORTER, PUTATIVE-RELATED"/>
    <property type="match status" value="1"/>
</dbReference>
<comment type="subcellular location">
    <subcellularLocation>
        <location evidence="1">Membrane</location>
        <topology evidence="1">Multi-pass membrane protein</topology>
    </subcellularLocation>
</comment>
<dbReference type="PANTHER" id="PTHR43341">
    <property type="entry name" value="AMINO ACID PERMEASE"/>
    <property type="match status" value="1"/>
</dbReference>
<dbReference type="GO" id="GO:0016020">
    <property type="term" value="C:membrane"/>
    <property type="evidence" value="ECO:0007669"/>
    <property type="project" value="UniProtKB-SubCell"/>
</dbReference>
<evidence type="ECO:0000256" key="1">
    <source>
        <dbReference type="ARBA" id="ARBA00004141"/>
    </source>
</evidence>
<dbReference type="GO" id="GO:0015171">
    <property type="term" value="F:amino acid transmembrane transporter activity"/>
    <property type="evidence" value="ECO:0007669"/>
    <property type="project" value="TreeGrafter"/>
</dbReference>
<evidence type="ECO:0000256" key="4">
    <source>
        <dbReference type="ARBA" id="ARBA00023136"/>
    </source>
</evidence>
<dbReference type="InterPro" id="IPR050524">
    <property type="entry name" value="APC_YAT"/>
</dbReference>
<evidence type="ECO:0000256" key="3">
    <source>
        <dbReference type="ARBA" id="ARBA00022989"/>
    </source>
</evidence>
<evidence type="ECO:0000313" key="8">
    <source>
        <dbReference type="Proteomes" id="UP000750711"/>
    </source>
</evidence>
<feature type="transmembrane region" description="Helical" evidence="5">
    <location>
        <begin position="498"/>
        <end position="517"/>
    </location>
</feature>
<dbReference type="PIRSF" id="PIRSF006060">
    <property type="entry name" value="AA_transporter"/>
    <property type="match status" value="1"/>
</dbReference>
<feature type="transmembrane region" description="Helical" evidence="5">
    <location>
        <begin position="116"/>
        <end position="134"/>
    </location>
</feature>
<dbReference type="Proteomes" id="UP000750711">
    <property type="component" value="Unassembled WGS sequence"/>
</dbReference>
<feature type="transmembrane region" description="Helical" evidence="5">
    <location>
        <begin position="65"/>
        <end position="95"/>
    </location>
</feature>
<comment type="caution">
    <text evidence="7">The sequence shown here is derived from an EMBL/GenBank/DDBJ whole genome shotgun (WGS) entry which is preliminary data.</text>
</comment>
<feature type="transmembrane region" description="Helical" evidence="5">
    <location>
        <begin position="253"/>
        <end position="274"/>
    </location>
</feature>
<reference evidence="7" key="1">
    <citation type="submission" date="2021-03" db="EMBL/GenBank/DDBJ databases">
        <title>Comparative genomics and phylogenomic investigation of the class Geoglossomycetes provide insights into ecological specialization and systematics.</title>
        <authorList>
            <person name="Melie T."/>
            <person name="Pirro S."/>
            <person name="Miller A.N."/>
            <person name="Quandt A."/>
        </authorList>
    </citation>
    <scope>NUCLEOTIDE SEQUENCE</scope>
    <source>
        <strain evidence="7">CAQ_001_2017</strain>
    </source>
</reference>
<feature type="transmembrane region" description="Helical" evidence="5">
    <location>
        <begin position="529"/>
        <end position="549"/>
    </location>
</feature>
<evidence type="ECO:0000313" key="7">
    <source>
        <dbReference type="EMBL" id="KAH0565197.1"/>
    </source>
</evidence>
<dbReference type="Gene3D" id="1.20.1740.10">
    <property type="entry name" value="Amino acid/polyamine transporter I"/>
    <property type="match status" value="1"/>
</dbReference>
<feature type="domain" description="Amino acid permease/ SLC12A" evidence="6">
    <location>
        <begin position="34"/>
        <end position="460"/>
    </location>
</feature>
<evidence type="ECO:0000256" key="5">
    <source>
        <dbReference type="SAM" id="Phobius"/>
    </source>
</evidence>
<sequence>MSPSIEMVNIGGDPLPLDDAEDCTQLRRTLSERHVNMIAFSSVVGIGLFLQAGKIVSYAGPGLAILAYLITGSVTWSALACLGEMTALFPVRGAVFEFPARFIDKSVGFTVGWMTWYQYLITIAAEATAVAQLFNFRFDPKYLADAGYPDPTLGWRFGQDAHPAVWVGLFLIFIFLMNLLPARVYGEIEYVFGCCKITFIVLLILFNVIINTHGAAPHNNPNPFRNYDNPYSFGSRNFTVHGKVFTGGPGHLASMWTAMTTAVFGMSGFNAVAITAAESKDLEKDESIKLATRKICLRIVLLYTLAVFAVGLNVPYTDANLRVYAANSIPSGEHSIFIIAAVRARLRGWPHFFNAFFIFSATSSGVNALFMCSRLLHALALTPGAWPRWKIAMIAKAKLERTVWGVPMAAVSATWVVGLVSFLAVSPYPNVILGRVATNSVVSALIAYCIICVAYLKFYKCIDRAAQGLDTRTDPNQDLRFYNREDDRFYPYKTHGQYLRAIYGICGCGLFVLFNGWRSFVPPMNIADFFSSYINIPVFVLIFIAYRINSQGWDPRQWRGREASEDLHNPISVSQVNPRLRRGRLRRANRKDSFSRENAMRFVQWIWEWLK</sequence>
<feature type="transmembrane region" description="Helical" evidence="5">
    <location>
        <begin position="188"/>
        <end position="210"/>
    </location>
</feature>
<dbReference type="AlphaFoldDB" id="A0A9P8LH22"/>
<gene>
    <name evidence="7" type="ORF">GP486_001413</name>
</gene>
<protein>
    <recommendedName>
        <fullName evidence="6">Amino acid permease/ SLC12A domain-containing protein</fullName>
    </recommendedName>
</protein>
<keyword evidence="2 5" id="KW-0812">Transmembrane</keyword>
<feature type="transmembrane region" description="Helical" evidence="5">
    <location>
        <begin position="295"/>
        <end position="314"/>
    </location>
</feature>
<proteinExistence type="predicted"/>
<accession>A0A9P8LH22</accession>
<keyword evidence="4 5" id="KW-0472">Membrane</keyword>
<feature type="transmembrane region" description="Helical" evidence="5">
    <location>
        <begin position="35"/>
        <end position="53"/>
    </location>
</feature>
<feature type="transmembrane region" description="Helical" evidence="5">
    <location>
        <begin position="402"/>
        <end position="424"/>
    </location>
</feature>
<dbReference type="Pfam" id="PF00324">
    <property type="entry name" value="AA_permease"/>
    <property type="match status" value="1"/>
</dbReference>
<dbReference type="InterPro" id="IPR004841">
    <property type="entry name" value="AA-permease/SLC12A_dom"/>
</dbReference>
<feature type="transmembrane region" description="Helical" evidence="5">
    <location>
        <begin position="355"/>
        <end position="381"/>
    </location>
</feature>
<evidence type="ECO:0000256" key="2">
    <source>
        <dbReference type="ARBA" id="ARBA00022692"/>
    </source>
</evidence>
<organism evidence="7 8">
    <name type="scientific">Trichoglossum hirsutum</name>
    <dbReference type="NCBI Taxonomy" id="265104"/>
    <lineage>
        <taxon>Eukaryota</taxon>
        <taxon>Fungi</taxon>
        <taxon>Dikarya</taxon>
        <taxon>Ascomycota</taxon>
        <taxon>Pezizomycotina</taxon>
        <taxon>Geoglossomycetes</taxon>
        <taxon>Geoglossales</taxon>
        <taxon>Geoglossaceae</taxon>
        <taxon>Trichoglossum</taxon>
    </lineage>
</organism>
<dbReference type="EMBL" id="JAGHQM010000125">
    <property type="protein sequence ID" value="KAH0565197.1"/>
    <property type="molecule type" value="Genomic_DNA"/>
</dbReference>
<evidence type="ECO:0000259" key="6">
    <source>
        <dbReference type="Pfam" id="PF00324"/>
    </source>
</evidence>
<keyword evidence="8" id="KW-1185">Reference proteome</keyword>
<name>A0A9P8LH22_9PEZI</name>
<feature type="transmembrane region" description="Helical" evidence="5">
    <location>
        <begin position="163"/>
        <end position="181"/>
    </location>
</feature>